<keyword evidence="2" id="KW-0479">Metal-binding</keyword>
<comment type="caution">
    <text evidence="5">The sequence shown here is derived from an EMBL/GenBank/DDBJ whole genome shotgun (WGS) entry which is preliminary data.</text>
</comment>
<evidence type="ECO:0000256" key="1">
    <source>
        <dbReference type="ARBA" id="ARBA00009759"/>
    </source>
</evidence>
<comment type="similarity">
    <text evidence="1">Belongs to the inositol monophosphatase superfamily.</text>
</comment>
<sequence length="280" mass="30872">MIREVTLLNKQGAAVDSSSGEKVSGQLKQMVETVNMIAGKAANIAIKWFEQRDDLLIETKGHHDWVSQADREVERYIRGALHKAFPQHHFLGEELGGELTPPCWVIDPIDGTTNFLYGHGDFVVSIALIDEHGTAIGVIANPIQGRLIYGFRGKGAYEVKNGLTRRLVPRTNATDELVVGLNLNYQLGVAEEYLKNTQWLIKQGHQVRVSGSAAWSMTQVACGELDGCYLGHVYIWDVCAAQLICEEVGLAVAPALSATYAGPMWAWPQGSVLDYLRRKI</sequence>
<evidence type="ECO:0000256" key="2">
    <source>
        <dbReference type="ARBA" id="ARBA00022723"/>
    </source>
</evidence>
<evidence type="ECO:0000313" key="5">
    <source>
        <dbReference type="EMBL" id="MCE2593333.1"/>
    </source>
</evidence>
<dbReference type="RefSeq" id="WP_233050952.1">
    <property type="nucleotide sequence ID" value="NZ_JAIMJA010000001.1"/>
</dbReference>
<evidence type="ECO:0000256" key="3">
    <source>
        <dbReference type="ARBA" id="ARBA00022801"/>
    </source>
</evidence>
<reference evidence="5 6" key="1">
    <citation type="journal article" date="2022" name="Environ. Microbiol. Rep.">
        <title>Eco-phylogenetic analyses reveal divergent evolution of vitamin B12 metabolism in the marine bacterial family 'Psychromonadaceae'.</title>
        <authorList>
            <person name="Jin X."/>
            <person name="Yang Y."/>
            <person name="Cao H."/>
            <person name="Gao B."/>
            <person name="Zhao Z."/>
        </authorList>
    </citation>
    <scope>NUCLEOTIDE SEQUENCE [LARGE SCALE GENOMIC DNA]</scope>
    <source>
        <strain evidence="5 6">MKS20</strain>
    </source>
</reference>
<gene>
    <name evidence="5" type="ORF">K6Y31_00670</name>
</gene>
<dbReference type="PRINTS" id="PR00377">
    <property type="entry name" value="IMPHPHTASES"/>
</dbReference>
<dbReference type="PANTHER" id="PTHR20854:SF4">
    <property type="entry name" value="INOSITOL-1-MONOPHOSPHATASE-RELATED"/>
    <property type="match status" value="1"/>
</dbReference>
<dbReference type="PROSITE" id="PS00629">
    <property type="entry name" value="IMP_1"/>
    <property type="match status" value="1"/>
</dbReference>
<keyword evidence="4" id="KW-0460">Magnesium</keyword>
<dbReference type="Pfam" id="PF00459">
    <property type="entry name" value="Inositol_P"/>
    <property type="match status" value="1"/>
</dbReference>
<dbReference type="PANTHER" id="PTHR20854">
    <property type="entry name" value="INOSITOL MONOPHOSPHATASE"/>
    <property type="match status" value="1"/>
</dbReference>
<dbReference type="InterPro" id="IPR020583">
    <property type="entry name" value="Inositol_monoP_metal-BS"/>
</dbReference>
<dbReference type="Gene3D" id="3.40.190.80">
    <property type="match status" value="1"/>
</dbReference>
<dbReference type="EMBL" id="JAIMJA010000001">
    <property type="protein sequence ID" value="MCE2593333.1"/>
    <property type="molecule type" value="Genomic_DNA"/>
</dbReference>
<accession>A0ABS8W546</accession>
<organism evidence="5 6">
    <name type="scientific">Motilimonas cestriensis</name>
    <dbReference type="NCBI Taxonomy" id="2742685"/>
    <lineage>
        <taxon>Bacteria</taxon>
        <taxon>Pseudomonadati</taxon>
        <taxon>Pseudomonadota</taxon>
        <taxon>Gammaproteobacteria</taxon>
        <taxon>Alteromonadales</taxon>
        <taxon>Alteromonadales genera incertae sedis</taxon>
        <taxon>Motilimonas</taxon>
    </lineage>
</organism>
<dbReference type="InterPro" id="IPR000760">
    <property type="entry name" value="Inositol_monophosphatase-like"/>
</dbReference>
<dbReference type="SUPFAM" id="SSF56655">
    <property type="entry name" value="Carbohydrate phosphatase"/>
    <property type="match status" value="1"/>
</dbReference>
<proteinExistence type="inferred from homology"/>
<dbReference type="Gene3D" id="3.30.540.10">
    <property type="entry name" value="Fructose-1,6-Bisphosphatase, subunit A, domain 1"/>
    <property type="match status" value="1"/>
</dbReference>
<evidence type="ECO:0000256" key="4">
    <source>
        <dbReference type="ARBA" id="ARBA00022842"/>
    </source>
</evidence>
<dbReference type="Proteomes" id="UP001201273">
    <property type="component" value="Unassembled WGS sequence"/>
</dbReference>
<keyword evidence="6" id="KW-1185">Reference proteome</keyword>
<keyword evidence="3" id="KW-0378">Hydrolase</keyword>
<name>A0ABS8W546_9GAMM</name>
<protein>
    <submittedName>
        <fullName evidence="5">Inositol monophosphatase</fullName>
    </submittedName>
</protein>
<evidence type="ECO:0000313" key="6">
    <source>
        <dbReference type="Proteomes" id="UP001201273"/>
    </source>
</evidence>